<evidence type="ECO:0000313" key="9">
    <source>
        <dbReference type="Proteomes" id="UP001162162"/>
    </source>
</evidence>
<evidence type="ECO:0000259" key="6">
    <source>
        <dbReference type="SMART" id="SM00385"/>
    </source>
</evidence>
<feature type="domain" description="Cyclin-like" evidence="6">
    <location>
        <begin position="177"/>
        <end position="254"/>
    </location>
</feature>
<keyword evidence="9" id="KW-1185">Reference proteome</keyword>
<organism evidence="8 9">
    <name type="scientific">Aromia moschata</name>
    <dbReference type="NCBI Taxonomy" id="1265417"/>
    <lineage>
        <taxon>Eukaryota</taxon>
        <taxon>Metazoa</taxon>
        <taxon>Ecdysozoa</taxon>
        <taxon>Arthropoda</taxon>
        <taxon>Hexapoda</taxon>
        <taxon>Insecta</taxon>
        <taxon>Pterygota</taxon>
        <taxon>Neoptera</taxon>
        <taxon>Endopterygota</taxon>
        <taxon>Coleoptera</taxon>
        <taxon>Polyphaga</taxon>
        <taxon>Cucujiformia</taxon>
        <taxon>Chrysomeloidea</taxon>
        <taxon>Cerambycidae</taxon>
        <taxon>Cerambycinae</taxon>
        <taxon>Callichromatini</taxon>
        <taxon>Aromia</taxon>
    </lineage>
</organism>
<keyword evidence="2 4" id="KW-0195">Cyclin</keyword>
<dbReference type="InterPro" id="IPR039361">
    <property type="entry name" value="Cyclin"/>
</dbReference>
<comment type="caution">
    <text evidence="8">The sequence shown here is derived from an EMBL/GenBank/DDBJ whole genome shotgun (WGS) entry which is preliminary data.</text>
</comment>
<dbReference type="InterPro" id="IPR046965">
    <property type="entry name" value="Cyclin_A/B-like"/>
</dbReference>
<accession>A0AAV8Y9Q2</accession>
<evidence type="ECO:0000313" key="8">
    <source>
        <dbReference type="EMBL" id="KAJ8947866.1"/>
    </source>
</evidence>
<gene>
    <name evidence="8" type="ORF">NQ318_010012</name>
</gene>
<dbReference type="GO" id="GO:0051301">
    <property type="term" value="P:cell division"/>
    <property type="evidence" value="ECO:0007669"/>
    <property type="project" value="UniProtKB-KW"/>
</dbReference>
<dbReference type="PANTHER" id="PTHR10177">
    <property type="entry name" value="CYCLINS"/>
    <property type="match status" value="1"/>
</dbReference>
<dbReference type="Proteomes" id="UP001162162">
    <property type="component" value="Unassembled WGS sequence"/>
</dbReference>
<dbReference type="InterPro" id="IPR048258">
    <property type="entry name" value="Cyclins_cyclin-box"/>
</dbReference>
<feature type="domain" description="Cyclin-like" evidence="6">
    <location>
        <begin position="260"/>
        <end position="350"/>
    </location>
</feature>
<dbReference type="InterPro" id="IPR036915">
    <property type="entry name" value="Cyclin-like_sf"/>
</dbReference>
<dbReference type="PIRSF" id="PIRSF001771">
    <property type="entry name" value="Cyclin_A_B_D_E"/>
    <property type="match status" value="1"/>
</dbReference>
<dbReference type="InterPro" id="IPR004367">
    <property type="entry name" value="Cyclin_C-dom"/>
</dbReference>
<dbReference type="InterPro" id="IPR013763">
    <property type="entry name" value="Cyclin-like_dom"/>
</dbReference>
<evidence type="ECO:0000256" key="5">
    <source>
        <dbReference type="SAM" id="MobiDB-lite"/>
    </source>
</evidence>
<dbReference type="PROSITE" id="PS00292">
    <property type="entry name" value="CYCLINS"/>
    <property type="match status" value="1"/>
</dbReference>
<sequence>MAHKPAASADNLLNKENIISRLAGKAATLKSAKVLPEKRGALGELGNKLTTIDNVDNNKTAATQAIIKKPITLVAAKADTAKIPKAVDSKKPPRKDETLQKAKHVEGEKTKDVKSYSSKQLCVVDPDEKSRGDPQMVTEYLPDIFNHLRELEDKYPIHQHFLDGHQSTPRMRAVLVNWLVDVHTNFKFYLETLHLCVAIIDRYLQENRNVGRSTLQLVGTSAMVIAGKYEEMYLPELRDFMEREILKRLDFNLGRPLSLHFLRRYNKLAQVRSDHHTLGKYVLELCLLEHDMSHVKPSIQAAAACCLSIGVLDEVMELSKIWTPTLARYSTYEYTDFRRVIVDMAHLIVKSETSKFQTIRKKYASHAYAKISLNSKLHGPLIRRLTVAPLPRK</sequence>
<dbReference type="Pfam" id="PF00134">
    <property type="entry name" value="Cyclin_N"/>
    <property type="match status" value="1"/>
</dbReference>
<feature type="domain" description="Cyclin C-terminal" evidence="7">
    <location>
        <begin position="256"/>
        <end position="377"/>
    </location>
</feature>
<name>A0AAV8Y9Q2_9CUCU</name>
<dbReference type="SUPFAM" id="SSF47954">
    <property type="entry name" value="Cyclin-like"/>
    <property type="match status" value="2"/>
</dbReference>
<proteinExistence type="inferred from homology"/>
<dbReference type="GO" id="GO:0016538">
    <property type="term" value="F:cyclin-dependent protein serine/threonine kinase regulator activity"/>
    <property type="evidence" value="ECO:0007669"/>
    <property type="project" value="InterPro"/>
</dbReference>
<reference evidence="8" key="1">
    <citation type="journal article" date="2023" name="Insect Mol. Biol.">
        <title>Genome sequencing provides insights into the evolution of gene families encoding plant cell wall-degrading enzymes in longhorned beetles.</title>
        <authorList>
            <person name="Shin N.R."/>
            <person name="Okamura Y."/>
            <person name="Kirsch R."/>
            <person name="Pauchet Y."/>
        </authorList>
    </citation>
    <scope>NUCLEOTIDE SEQUENCE</scope>
    <source>
        <strain evidence="8">AMC_N1</strain>
    </source>
</reference>
<dbReference type="SMART" id="SM01332">
    <property type="entry name" value="Cyclin_C"/>
    <property type="match status" value="1"/>
</dbReference>
<dbReference type="FunFam" id="1.10.472.10:FF:000001">
    <property type="entry name" value="G2/mitotic-specific cyclin"/>
    <property type="match status" value="1"/>
</dbReference>
<dbReference type="Gene3D" id="1.10.472.10">
    <property type="entry name" value="Cyclin-like"/>
    <property type="match status" value="2"/>
</dbReference>
<dbReference type="CDD" id="cd20509">
    <property type="entry name" value="CYCLIN_CCNB1-like_rpt2"/>
    <property type="match status" value="1"/>
</dbReference>
<feature type="region of interest" description="Disordered" evidence="5">
    <location>
        <begin position="86"/>
        <end position="110"/>
    </location>
</feature>
<evidence type="ECO:0000256" key="1">
    <source>
        <dbReference type="ARBA" id="ARBA00022618"/>
    </source>
</evidence>
<dbReference type="Pfam" id="PF02984">
    <property type="entry name" value="Cyclin_C"/>
    <property type="match status" value="1"/>
</dbReference>
<evidence type="ECO:0000256" key="4">
    <source>
        <dbReference type="RuleBase" id="RU000383"/>
    </source>
</evidence>
<keyword evidence="1" id="KW-0132">Cell division</keyword>
<protein>
    <submittedName>
        <fullName evidence="8">Uncharacterized protein</fullName>
    </submittedName>
</protein>
<dbReference type="InterPro" id="IPR006671">
    <property type="entry name" value="Cyclin_N"/>
</dbReference>
<comment type="similarity">
    <text evidence="4">Belongs to the cyclin family.</text>
</comment>
<dbReference type="GO" id="GO:0044772">
    <property type="term" value="P:mitotic cell cycle phase transition"/>
    <property type="evidence" value="ECO:0007669"/>
    <property type="project" value="InterPro"/>
</dbReference>
<dbReference type="AlphaFoldDB" id="A0AAV8Y9Q2"/>
<dbReference type="SMART" id="SM00385">
    <property type="entry name" value="CYCLIN"/>
    <property type="match status" value="2"/>
</dbReference>
<dbReference type="GO" id="GO:0005634">
    <property type="term" value="C:nucleus"/>
    <property type="evidence" value="ECO:0007669"/>
    <property type="project" value="UniProtKB-ARBA"/>
</dbReference>
<keyword evidence="3" id="KW-0131">Cell cycle</keyword>
<evidence type="ECO:0000259" key="7">
    <source>
        <dbReference type="SMART" id="SM01332"/>
    </source>
</evidence>
<evidence type="ECO:0000256" key="2">
    <source>
        <dbReference type="ARBA" id="ARBA00023127"/>
    </source>
</evidence>
<evidence type="ECO:0000256" key="3">
    <source>
        <dbReference type="ARBA" id="ARBA00023306"/>
    </source>
</evidence>
<dbReference type="EMBL" id="JAPWTK010000150">
    <property type="protein sequence ID" value="KAJ8947866.1"/>
    <property type="molecule type" value="Genomic_DNA"/>
</dbReference>